<accession>E8PKN6</accession>
<evidence type="ECO:0000313" key="4">
    <source>
        <dbReference type="Proteomes" id="UP000008087"/>
    </source>
</evidence>
<dbReference type="EMBL" id="CP001962">
    <property type="protein sequence ID" value="ADW22188.1"/>
    <property type="molecule type" value="Genomic_DNA"/>
</dbReference>
<dbReference type="SUPFAM" id="SSF51735">
    <property type="entry name" value="NAD(P)-binding Rossmann-fold domains"/>
    <property type="match status" value="1"/>
</dbReference>
<dbReference type="AlphaFoldDB" id="E8PKN6"/>
<reference evidence="4" key="1">
    <citation type="submission" date="2010-03" db="EMBL/GenBank/DDBJ databases">
        <title>The genome sequence of Thermus scotoductus SA-01.</title>
        <authorList>
            <person name="Gounder K."/>
            <person name="Liesegang H."/>
            <person name="Brzuszkiewicz E."/>
            <person name="Wollherr A."/>
            <person name="Daniel R."/>
            <person name="Gottschalk G."/>
            <person name="van Heerden E."/>
            <person name="Litthauer D."/>
        </authorList>
    </citation>
    <scope>NUCLEOTIDE SEQUENCE [LARGE SCALE GENOMIC DNA]</scope>
    <source>
        <strain evidence="4">ATCC 700910 / SA-01</strain>
    </source>
</reference>
<feature type="domain" description="Gfo/Idh/MocA-like oxidoreductase N-terminal" evidence="1">
    <location>
        <begin position="54"/>
        <end position="170"/>
    </location>
</feature>
<dbReference type="STRING" id="743525.TSC_c15730"/>
<evidence type="ECO:0000313" key="3">
    <source>
        <dbReference type="EMBL" id="ADW22188.1"/>
    </source>
</evidence>
<dbReference type="InterPro" id="IPR004104">
    <property type="entry name" value="Gfo/Idh/MocA-like_OxRdtase_C"/>
</dbReference>
<dbReference type="Gene3D" id="3.40.50.720">
    <property type="entry name" value="NAD(P)-binding Rossmann-like Domain"/>
    <property type="match status" value="1"/>
</dbReference>
<dbReference type="Gene3D" id="3.30.360.10">
    <property type="entry name" value="Dihydrodipicolinate Reductase, domain 2"/>
    <property type="match status" value="1"/>
</dbReference>
<organism evidence="3 4">
    <name type="scientific">Thermus scotoductus (strain ATCC 700910 / SA-01)</name>
    <dbReference type="NCBI Taxonomy" id="743525"/>
    <lineage>
        <taxon>Bacteria</taxon>
        <taxon>Thermotogati</taxon>
        <taxon>Deinococcota</taxon>
        <taxon>Deinococci</taxon>
        <taxon>Thermales</taxon>
        <taxon>Thermaceae</taxon>
        <taxon>Thermus</taxon>
    </lineage>
</organism>
<proteinExistence type="predicted"/>
<dbReference type="eggNOG" id="COG0673">
    <property type="taxonomic scope" value="Bacteria"/>
</dbReference>
<sequence length="463" mass="51440">MVFGSHPRQAGALGLGPLGAVGRLLGEKALGIALRAFSKGGGPWQDGAMAPSLVFLGAGNRGMAYAHHAHALGARIAGVADPRPERLQAFREAFPVERTFADWREVLEAPLLGEAAVIALPDRFHAEAAVALMEKGYHLLLEKPIAPTWAEVERVAQAKERAGRLVAVAHVLRYTPYARALKALLREGAVGEVVSVQHLEPVGHWHYAHSFVRGNWRKEEESSPFLLAKSVHDLDWLLFVMPGEVNRVASFGGLFHFRPENRPNKAASRCLECPEEVERNCPFSARRIYLEAYEKGERGWPLDVVAYPVTWENLVMALAEGPYGECVYLGKNDVADHQVVMLEYRDGRTASLHVEGLSRMRFRETRVFGTRGELFGDGRYLRLYRFGEGERVFDLETEREGSIRSGHGGGDLGLVRAFLEALTREDESLVEPFSEAVQAHRLTFLAEEARREGRVVQVDNPLP</sequence>
<dbReference type="Proteomes" id="UP000008087">
    <property type="component" value="Chromosome"/>
</dbReference>
<dbReference type="InterPro" id="IPR051450">
    <property type="entry name" value="Gfo/Idh/MocA_Oxidoreductases"/>
</dbReference>
<dbReference type="InterPro" id="IPR036291">
    <property type="entry name" value="NAD(P)-bd_dom_sf"/>
</dbReference>
<dbReference type="KEGG" id="tsc:TSC_c15730"/>
<dbReference type="GO" id="GO:0000166">
    <property type="term" value="F:nucleotide binding"/>
    <property type="evidence" value="ECO:0007669"/>
    <property type="project" value="InterPro"/>
</dbReference>
<gene>
    <name evidence="3" type="ordered locus">TSC_c15730</name>
</gene>
<dbReference type="PANTHER" id="PTHR43377">
    <property type="entry name" value="BILIVERDIN REDUCTASE A"/>
    <property type="match status" value="1"/>
</dbReference>
<dbReference type="SUPFAM" id="SSF55347">
    <property type="entry name" value="Glyceraldehyde-3-phosphate dehydrogenase-like, C-terminal domain"/>
    <property type="match status" value="1"/>
</dbReference>
<dbReference type="InterPro" id="IPR000683">
    <property type="entry name" value="Gfo/Idh/MocA-like_OxRdtase_N"/>
</dbReference>
<dbReference type="PANTHER" id="PTHR43377:SF2">
    <property type="entry name" value="BINDING ROSSMANN FOLD OXIDOREDUCTASE, PUTATIVE (AFU_ORTHOLOGUE AFUA_4G00560)-RELATED"/>
    <property type="match status" value="1"/>
</dbReference>
<dbReference type="HOGENOM" id="CLU_023194_4_2_0"/>
<dbReference type="Pfam" id="PF01408">
    <property type="entry name" value="GFO_IDH_MocA"/>
    <property type="match status" value="1"/>
</dbReference>
<name>E8PKN6_THESS</name>
<reference evidence="3 4" key="2">
    <citation type="journal article" date="2011" name="BMC Genomics">
        <title>Sequence of the hyperplastic genome of the naturally competent Thermus scotoductus SA-01.</title>
        <authorList>
            <person name="Gounder K."/>
            <person name="Brzuszkiewicz E."/>
            <person name="Liesegang H."/>
            <person name="Wollherr A."/>
            <person name="Daniel R."/>
            <person name="Gottschalk G."/>
            <person name="Reva O."/>
            <person name="Kumwenda B."/>
            <person name="Srivastava M."/>
            <person name="Bricio C."/>
            <person name="Berenguer J."/>
            <person name="van Heerden E."/>
            <person name="Litthauer D."/>
        </authorList>
    </citation>
    <scope>NUCLEOTIDE SEQUENCE [LARGE SCALE GENOMIC DNA]</scope>
    <source>
        <strain evidence="4">ATCC 700910 / SA-01</strain>
    </source>
</reference>
<protein>
    <submittedName>
        <fullName evidence="3">Oxidoreductase domain protein</fullName>
    </submittedName>
</protein>
<feature type="domain" description="Gfo/Idh/MocA-like oxidoreductase C-terminal" evidence="2">
    <location>
        <begin position="182"/>
        <end position="458"/>
    </location>
</feature>
<evidence type="ECO:0000259" key="2">
    <source>
        <dbReference type="Pfam" id="PF02894"/>
    </source>
</evidence>
<dbReference type="Pfam" id="PF02894">
    <property type="entry name" value="GFO_IDH_MocA_C"/>
    <property type="match status" value="1"/>
</dbReference>
<evidence type="ECO:0000259" key="1">
    <source>
        <dbReference type="Pfam" id="PF01408"/>
    </source>
</evidence>